<proteinExistence type="predicted"/>
<sequence>MPREFAPGMGRQCQTPVRSPPSPANVIAFGIYFGSRKYTYSSENTAFSQELRKMADTIALAEQWGWERPAFSNDTHARAPFGRRRRVTEVRGGLAGE</sequence>
<evidence type="ECO:0000313" key="2">
    <source>
        <dbReference type="EMBL" id="SCM75378.1"/>
    </source>
</evidence>
<accession>A0A212LD20</accession>
<evidence type="ECO:0000256" key="1">
    <source>
        <dbReference type="SAM" id="MobiDB-lite"/>
    </source>
</evidence>
<gene>
    <name evidence="2" type="ORF">KL86PLE_20046</name>
</gene>
<feature type="region of interest" description="Disordered" evidence="1">
    <location>
        <begin position="1"/>
        <end position="20"/>
    </location>
</feature>
<dbReference type="AlphaFoldDB" id="A0A212LD20"/>
<reference evidence="2" key="1">
    <citation type="submission" date="2016-08" db="EMBL/GenBank/DDBJ databases">
        <authorList>
            <person name="Seilhamer J.J."/>
        </authorList>
    </citation>
    <scope>NUCLEOTIDE SEQUENCE</scope>
    <source>
        <strain evidence="2">86</strain>
    </source>
</reference>
<dbReference type="EMBL" id="FMJD01000006">
    <property type="protein sequence ID" value="SCM75378.1"/>
    <property type="molecule type" value="Genomic_DNA"/>
</dbReference>
<protein>
    <submittedName>
        <fullName evidence="2">Uncharacterized protein</fullName>
    </submittedName>
</protein>
<name>A0A212LD20_9HYPH</name>
<organism evidence="2">
    <name type="scientific">uncultured Pleomorphomonas sp</name>
    <dbReference type="NCBI Taxonomy" id="442121"/>
    <lineage>
        <taxon>Bacteria</taxon>
        <taxon>Pseudomonadati</taxon>
        <taxon>Pseudomonadota</taxon>
        <taxon>Alphaproteobacteria</taxon>
        <taxon>Hyphomicrobiales</taxon>
        <taxon>Pleomorphomonadaceae</taxon>
        <taxon>Pleomorphomonas</taxon>
        <taxon>environmental samples</taxon>
    </lineage>
</organism>